<organism evidence="2 3">
    <name type="scientific">Exidia glandulosa HHB12029</name>
    <dbReference type="NCBI Taxonomy" id="1314781"/>
    <lineage>
        <taxon>Eukaryota</taxon>
        <taxon>Fungi</taxon>
        <taxon>Dikarya</taxon>
        <taxon>Basidiomycota</taxon>
        <taxon>Agaricomycotina</taxon>
        <taxon>Agaricomycetes</taxon>
        <taxon>Auriculariales</taxon>
        <taxon>Exidiaceae</taxon>
        <taxon>Exidia</taxon>
    </lineage>
</organism>
<keyword evidence="1" id="KW-0472">Membrane</keyword>
<evidence type="ECO:0000313" key="3">
    <source>
        <dbReference type="Proteomes" id="UP000077266"/>
    </source>
</evidence>
<keyword evidence="1" id="KW-1133">Transmembrane helix</keyword>
<evidence type="ECO:0000256" key="1">
    <source>
        <dbReference type="SAM" id="Phobius"/>
    </source>
</evidence>
<protein>
    <submittedName>
        <fullName evidence="2">Uncharacterized protein</fullName>
    </submittedName>
</protein>
<sequence>MPQITETVSASSRPLPRRRTTLPNLIGDRAELEPLHVTVPVAPSPSLMAISGKYGEVDDIEGLSSDAKSKILACTGIRAYHLLIIAFLALLLDVLAWQIYAWAKSHPTERIFPSEAAQNAFVYLPTSLALLYVGSVCGFMFWTSNYWLPVFASDCGAAFAALFFLGLLLVVLPISLPDTIIDMRLSYAWKHRCDADAMQVILVARSFDSEPTTRSQAHFYQRGASYPMFTYVLGASTVEDPERVTFDLSSFDVSREEIPAGLSPLLRGIRYVTANHTLSGDCFASVDAPGAPISCLTGSYIPGVSFSLRHEAEGKETQELRVFTRGWRFKDESPALTLKITTSEPPGRAEVVFKTVFPRPSDCTQLKVCIPRAKVDAALLVPLGIVLHEQANYALKCTAPAPK</sequence>
<feature type="transmembrane region" description="Helical" evidence="1">
    <location>
        <begin position="120"/>
        <end position="143"/>
    </location>
</feature>
<feature type="transmembrane region" description="Helical" evidence="1">
    <location>
        <begin position="155"/>
        <end position="176"/>
    </location>
</feature>
<accession>A0A165ZYI5</accession>
<keyword evidence="1" id="KW-0812">Transmembrane</keyword>
<evidence type="ECO:0000313" key="2">
    <source>
        <dbReference type="EMBL" id="KZV86849.1"/>
    </source>
</evidence>
<dbReference type="Proteomes" id="UP000077266">
    <property type="component" value="Unassembled WGS sequence"/>
</dbReference>
<feature type="transmembrane region" description="Helical" evidence="1">
    <location>
        <begin position="79"/>
        <end position="100"/>
    </location>
</feature>
<dbReference type="EMBL" id="KV426142">
    <property type="protein sequence ID" value="KZV86849.1"/>
    <property type="molecule type" value="Genomic_DNA"/>
</dbReference>
<name>A0A165ZYI5_EXIGL</name>
<dbReference type="OrthoDB" id="100006at2759"/>
<dbReference type="AlphaFoldDB" id="A0A165ZYI5"/>
<proteinExistence type="predicted"/>
<dbReference type="InParanoid" id="A0A165ZYI5"/>
<gene>
    <name evidence="2" type="ORF">EXIGLDRAFT_840411</name>
</gene>
<keyword evidence="3" id="KW-1185">Reference proteome</keyword>
<reference evidence="2 3" key="1">
    <citation type="journal article" date="2016" name="Mol. Biol. Evol.">
        <title>Comparative Genomics of Early-Diverging Mushroom-Forming Fungi Provides Insights into the Origins of Lignocellulose Decay Capabilities.</title>
        <authorList>
            <person name="Nagy L.G."/>
            <person name="Riley R."/>
            <person name="Tritt A."/>
            <person name="Adam C."/>
            <person name="Daum C."/>
            <person name="Floudas D."/>
            <person name="Sun H."/>
            <person name="Yadav J.S."/>
            <person name="Pangilinan J."/>
            <person name="Larsson K.H."/>
            <person name="Matsuura K."/>
            <person name="Barry K."/>
            <person name="Labutti K."/>
            <person name="Kuo R."/>
            <person name="Ohm R.A."/>
            <person name="Bhattacharya S.S."/>
            <person name="Shirouzu T."/>
            <person name="Yoshinaga Y."/>
            <person name="Martin F.M."/>
            <person name="Grigoriev I.V."/>
            <person name="Hibbett D.S."/>
        </authorList>
    </citation>
    <scope>NUCLEOTIDE SEQUENCE [LARGE SCALE GENOMIC DNA]</scope>
    <source>
        <strain evidence="2 3">HHB12029</strain>
    </source>
</reference>